<dbReference type="AlphaFoldDB" id="W0RKF9"/>
<feature type="domain" description="Mannosylglycerate hydrolase MGH1-like glycoside hydrolase" evidence="2">
    <location>
        <begin position="459"/>
        <end position="624"/>
    </location>
</feature>
<dbReference type="KEGG" id="gba:J421_4042"/>
<dbReference type="InterPro" id="IPR012341">
    <property type="entry name" value="6hp_glycosidase-like_sf"/>
</dbReference>
<dbReference type="STRING" id="861299.J421_4042"/>
<dbReference type="PATRIC" id="fig|861299.3.peg.4099"/>
<sequence length="749" mass="81783">MPLNLSRSHVAAHQRHAWHGTSLLVTNARGECGDDDALTGYYYREARHLRALRLTVNGVAPWLCADASAAHDELAMVLAYPELTHFGGGGTDVSDDTTWRDPHGVPQRAIDVRLHHRVGPASLVASATLTNRAQEPVTLEVAWEVAADFADIQEAFSGERQQDAAVRDATEDAATLRFDYTHPQLPIGTRIRAEGAAEWRITPGRLTTRVDLAPRASATLALRVVPLGAGVPDDAGEAARRGRLEAWRASLARVEVPAGDDVGVAALVNQGADDVVSLALLDGAPDEWRAIQAGIPLYPALFGRDALTVGWQTAMFDRAELLDASLARLGRMQSDHTDDWRDAQPGRIPYQVRSGPLARLGLNPYDAYYADFASPLLFVIGLGNLFAWTGDAACVRRHWDVARRILDWARTLGDPDQDGFLEYQTRSPKGTKNQGWKDSGNAILYEDGTPVPAPLGTCELQAYWFAAQQLTAGMCLALGATEDAKAWWRSASELRERFNRDWWLPEDGFFALALDADKRPARSASSNVGHCLAAGIVAPDHVPPVVGRLFAPDLFSGWGIRTLSSAHVAYNPLAYHLGSVWPVENATTVFGLRRFGFDGRALELTRAVVDLATLYERGRIPECVGGYARSEFPQPGAYPRANPMQAWNQSAYTMLLQSLLGLQPVAPLELLVVDPVLPEWLPEVTVRDLRLAGATATLRFVRDASSGRAHAEVVEKRGTLHVVHQPPPESLHAGVGDRVRALFESLMHH</sequence>
<evidence type="ECO:0000259" key="2">
    <source>
        <dbReference type="Pfam" id="PF22422"/>
    </source>
</evidence>
<accession>W0RKF9</accession>
<dbReference type="Proteomes" id="UP000019151">
    <property type="component" value="Chromosome"/>
</dbReference>
<dbReference type="InterPro" id="IPR032856">
    <property type="entry name" value="GDE_N_bis"/>
</dbReference>
<dbReference type="InterPro" id="IPR054491">
    <property type="entry name" value="MGH1-like_GH"/>
</dbReference>
<reference evidence="3 4" key="1">
    <citation type="journal article" date="2014" name="Genome Announc.">
        <title>Genome Sequence and Methylome of Soil Bacterium Gemmatirosa kalamazoonensis KBS708T, a Member of the Rarely Cultivated Gemmatimonadetes Phylum.</title>
        <authorList>
            <person name="Debruyn J.M."/>
            <person name="Radosevich M."/>
            <person name="Wommack K.E."/>
            <person name="Polson S.W."/>
            <person name="Hauser L.J."/>
            <person name="Fawaz M.N."/>
            <person name="Korlach J."/>
            <person name="Tsai Y.C."/>
        </authorList>
    </citation>
    <scope>NUCLEOTIDE SEQUENCE [LARGE SCALE GENOMIC DNA]</scope>
    <source>
        <strain evidence="3 4">KBS708</strain>
    </source>
</reference>
<keyword evidence="4" id="KW-1185">Reference proteome</keyword>
<evidence type="ECO:0000313" key="4">
    <source>
        <dbReference type="Proteomes" id="UP000019151"/>
    </source>
</evidence>
<dbReference type="Pfam" id="PF22422">
    <property type="entry name" value="MGH1-like_GH"/>
    <property type="match status" value="1"/>
</dbReference>
<proteinExistence type="predicted"/>
<dbReference type="HOGENOM" id="CLU_019216_1_0_0"/>
<protein>
    <submittedName>
        <fullName evidence="3">Amylo-alpha-16-glucosidase</fullName>
    </submittedName>
</protein>
<evidence type="ECO:0000313" key="3">
    <source>
        <dbReference type="EMBL" id="AHG91579.1"/>
    </source>
</evidence>
<dbReference type="InParanoid" id="W0RKF9"/>
<dbReference type="eggNOG" id="COG3408">
    <property type="taxonomic scope" value="Bacteria"/>
</dbReference>
<dbReference type="InterPro" id="IPR008928">
    <property type="entry name" value="6-hairpin_glycosidase_sf"/>
</dbReference>
<dbReference type="Gene3D" id="1.50.10.10">
    <property type="match status" value="1"/>
</dbReference>
<name>W0RKF9_9BACT</name>
<dbReference type="RefSeq" id="WP_025413025.1">
    <property type="nucleotide sequence ID" value="NZ_CP007128.1"/>
</dbReference>
<evidence type="ECO:0000259" key="1">
    <source>
        <dbReference type="Pfam" id="PF14742"/>
    </source>
</evidence>
<dbReference type="EMBL" id="CP007128">
    <property type="protein sequence ID" value="AHG91579.1"/>
    <property type="molecule type" value="Genomic_DNA"/>
</dbReference>
<dbReference type="Pfam" id="PF14742">
    <property type="entry name" value="GDE_N_bis"/>
    <property type="match status" value="1"/>
</dbReference>
<dbReference type="SUPFAM" id="SSF48208">
    <property type="entry name" value="Six-hairpin glycosidases"/>
    <property type="match status" value="1"/>
</dbReference>
<gene>
    <name evidence="3" type="ORF">J421_4042</name>
</gene>
<dbReference type="GO" id="GO:0005975">
    <property type="term" value="P:carbohydrate metabolic process"/>
    <property type="evidence" value="ECO:0007669"/>
    <property type="project" value="InterPro"/>
</dbReference>
<dbReference type="OrthoDB" id="9759959at2"/>
<feature type="domain" description="Putative glycogen debranching enzyme N-terminal" evidence="1">
    <location>
        <begin position="19"/>
        <end position="222"/>
    </location>
</feature>
<organism evidence="3 4">
    <name type="scientific">Gemmatirosa kalamazoonensis</name>
    <dbReference type="NCBI Taxonomy" id="861299"/>
    <lineage>
        <taxon>Bacteria</taxon>
        <taxon>Pseudomonadati</taxon>
        <taxon>Gemmatimonadota</taxon>
        <taxon>Gemmatimonadia</taxon>
        <taxon>Gemmatimonadales</taxon>
        <taxon>Gemmatimonadaceae</taxon>
        <taxon>Gemmatirosa</taxon>
    </lineage>
</organism>